<organism evidence="7 8">
    <name type="scientific">Occultella aeris</name>
    <dbReference type="NCBI Taxonomy" id="2761496"/>
    <lineage>
        <taxon>Bacteria</taxon>
        <taxon>Bacillati</taxon>
        <taxon>Actinomycetota</taxon>
        <taxon>Actinomycetes</taxon>
        <taxon>Micrococcales</taxon>
        <taxon>Ruaniaceae</taxon>
        <taxon>Occultella</taxon>
    </lineage>
</organism>
<protein>
    <submittedName>
        <fullName evidence="7">Lipoprotein LipO</fullName>
    </submittedName>
</protein>
<dbReference type="CDD" id="cd13580">
    <property type="entry name" value="PBP2_AlgQ_like_1"/>
    <property type="match status" value="1"/>
</dbReference>
<dbReference type="AlphaFoldDB" id="A0A7M4DG02"/>
<proteinExistence type="predicted"/>
<evidence type="ECO:0000256" key="2">
    <source>
        <dbReference type="ARBA" id="ARBA00022729"/>
    </source>
</evidence>
<gene>
    <name evidence="7" type="primary">lipO_5</name>
    <name evidence="7" type="ORF">HALOF300_01047</name>
</gene>
<accession>A0A7M4DG02</accession>
<keyword evidence="4" id="KW-0564">Palmitate</keyword>
<dbReference type="RefSeq" id="WP_156739871.1">
    <property type="nucleotide sequence ID" value="NZ_CACRYJ010000016.1"/>
</dbReference>
<keyword evidence="3" id="KW-0472">Membrane</keyword>
<feature type="chain" id="PRO_5039444916" evidence="6">
    <location>
        <begin position="23"/>
        <end position="519"/>
    </location>
</feature>
<evidence type="ECO:0000256" key="1">
    <source>
        <dbReference type="ARBA" id="ARBA00022475"/>
    </source>
</evidence>
<dbReference type="InterPro" id="IPR006059">
    <property type="entry name" value="SBP"/>
</dbReference>
<feature type="signal peptide" evidence="6">
    <location>
        <begin position="1"/>
        <end position="22"/>
    </location>
</feature>
<comment type="caution">
    <text evidence="7">The sequence shown here is derived from an EMBL/GenBank/DDBJ whole genome shotgun (WGS) entry which is preliminary data.</text>
</comment>
<dbReference type="Pfam" id="PF01547">
    <property type="entry name" value="SBP_bac_1"/>
    <property type="match status" value="1"/>
</dbReference>
<dbReference type="PROSITE" id="PS51257">
    <property type="entry name" value="PROKAR_LIPOPROTEIN"/>
    <property type="match status" value="1"/>
</dbReference>
<reference evidence="7 8" key="1">
    <citation type="submission" date="2019-11" db="EMBL/GenBank/DDBJ databases">
        <authorList>
            <person name="Criscuolo A."/>
        </authorList>
    </citation>
    <scope>NUCLEOTIDE SEQUENCE [LARGE SCALE GENOMIC DNA]</scope>
    <source>
        <strain evidence="7">CIP111667</strain>
    </source>
</reference>
<keyword evidence="5 7" id="KW-0449">Lipoprotein</keyword>
<dbReference type="InterPro" id="IPR050490">
    <property type="entry name" value="Bact_solute-bd_prot1"/>
</dbReference>
<evidence type="ECO:0000256" key="6">
    <source>
        <dbReference type="SAM" id="SignalP"/>
    </source>
</evidence>
<keyword evidence="2 6" id="KW-0732">Signal</keyword>
<evidence type="ECO:0000256" key="4">
    <source>
        <dbReference type="ARBA" id="ARBA00023139"/>
    </source>
</evidence>
<evidence type="ECO:0000256" key="5">
    <source>
        <dbReference type="ARBA" id="ARBA00023288"/>
    </source>
</evidence>
<evidence type="ECO:0000313" key="7">
    <source>
        <dbReference type="EMBL" id="VZO35845.1"/>
    </source>
</evidence>
<dbReference type="SUPFAM" id="SSF53850">
    <property type="entry name" value="Periplasmic binding protein-like II"/>
    <property type="match status" value="1"/>
</dbReference>
<keyword evidence="8" id="KW-1185">Reference proteome</keyword>
<sequence>MTTRKRLRAPLAILTVTGLALTAACTSGGDDGDGDGGGDGGGDALSSLSIMAPYFAAVPPEEDDPIDLALSELTGVDLSVQWVPNTDYGERTNVVLAGDDIPDVMVMGKTPAFVQTAEAGGFWELTDYLNSGDYPNLVSENPEVQEATSVNGHVYGVYRSRDVIRHCIILRADWLANLGLEQPQTTDELFEVARAFTEDDPDGNGQDDTYGFINPAWPGSIGSGSPYDALELWNGAGNVWLEDGGELVPSFTTDEWMEALEYERDLVQNGYTNPDYATMDPATWNEPFLNGQGGIIIDVQSRAPQLVELFREQDPANAESYVALVGQPEGPHGTFAMPTAGYSNFLAIPRSSVETEEQLEQVLQVLNDMNSTEAQILLNNGIEGDNFTVEDDYAVYNEDRQDFTDQVSGAWAQLGTNVAGYNAYSTQPATPYDEELAQLRLDLQAEDLENAVFNPAAALASETYQSSGTQLDTLISDARIQFIAGQIDEAGVQDVIDRWHSQGGDQVIAELNELYSELG</sequence>
<dbReference type="Gene3D" id="3.40.190.10">
    <property type="entry name" value="Periplasmic binding protein-like II"/>
    <property type="match status" value="2"/>
</dbReference>
<dbReference type="EMBL" id="CACRYJ010000016">
    <property type="protein sequence ID" value="VZO35845.1"/>
    <property type="molecule type" value="Genomic_DNA"/>
</dbReference>
<evidence type="ECO:0000256" key="3">
    <source>
        <dbReference type="ARBA" id="ARBA00023136"/>
    </source>
</evidence>
<keyword evidence="1" id="KW-1003">Cell membrane</keyword>
<dbReference type="PANTHER" id="PTHR43649:SF33">
    <property type="entry name" value="POLYGALACTURONAN_RHAMNOGALACTURONAN-BINDING PROTEIN YTCQ"/>
    <property type="match status" value="1"/>
</dbReference>
<evidence type="ECO:0000313" key="8">
    <source>
        <dbReference type="Proteomes" id="UP000419743"/>
    </source>
</evidence>
<dbReference type="PANTHER" id="PTHR43649">
    <property type="entry name" value="ARABINOSE-BINDING PROTEIN-RELATED"/>
    <property type="match status" value="1"/>
</dbReference>
<dbReference type="Proteomes" id="UP000419743">
    <property type="component" value="Unassembled WGS sequence"/>
</dbReference>
<name>A0A7M4DG02_9MICO</name>